<evidence type="ECO:0000256" key="1">
    <source>
        <dbReference type="ARBA" id="ARBA00022596"/>
    </source>
</evidence>
<protein>
    <recommendedName>
        <fullName evidence="3">TIGR00299 family protein</fullName>
    </recommendedName>
</protein>
<gene>
    <name evidence="2" type="ORF">S12H4_56752</name>
</gene>
<evidence type="ECO:0000313" key="2">
    <source>
        <dbReference type="EMBL" id="GAJ19049.1"/>
    </source>
</evidence>
<proteinExistence type="predicted"/>
<dbReference type="AlphaFoldDB" id="X1UNH3"/>
<reference evidence="2" key="1">
    <citation type="journal article" date="2014" name="Front. Microbiol.">
        <title>High frequency of phylogenetically diverse reductive dehalogenase-homologous genes in deep subseafloor sedimentary metagenomes.</title>
        <authorList>
            <person name="Kawai M."/>
            <person name="Futagami T."/>
            <person name="Toyoda A."/>
            <person name="Takaki Y."/>
            <person name="Nishi S."/>
            <person name="Hori S."/>
            <person name="Arai W."/>
            <person name="Tsubouchi T."/>
            <person name="Morono Y."/>
            <person name="Uchiyama I."/>
            <person name="Ito T."/>
            <person name="Fujiyama A."/>
            <person name="Inagaki F."/>
            <person name="Takami H."/>
        </authorList>
    </citation>
    <scope>NUCLEOTIDE SEQUENCE</scope>
    <source>
        <strain evidence="2">Expedition CK06-06</strain>
    </source>
</reference>
<sequence>MTTIAFADCLAGVSGDMFLAACLDLGLPLNTLKQELAKIALSGYQLEAWTELKQGLSAHRFQVRLEAKHHHRPYKEIKAL</sequence>
<dbReference type="Pfam" id="PF01969">
    <property type="entry name" value="Ni_insertion"/>
    <property type="match status" value="1"/>
</dbReference>
<keyword evidence="1" id="KW-0533">Nickel</keyword>
<organism evidence="2">
    <name type="scientific">marine sediment metagenome</name>
    <dbReference type="NCBI Taxonomy" id="412755"/>
    <lineage>
        <taxon>unclassified sequences</taxon>
        <taxon>metagenomes</taxon>
        <taxon>ecological metagenomes</taxon>
    </lineage>
</organism>
<dbReference type="InterPro" id="IPR002822">
    <property type="entry name" value="Ni_insertion"/>
</dbReference>
<dbReference type="EMBL" id="BARW01036589">
    <property type="protein sequence ID" value="GAJ19049.1"/>
    <property type="molecule type" value="Genomic_DNA"/>
</dbReference>
<accession>X1UNH3</accession>
<dbReference type="PANTHER" id="PTHR36566:SF1">
    <property type="entry name" value="PYRIDINIUM-3,5-BISTHIOCARBOXYLIC ACID MONONUCLEOTIDE NICKEL INSERTION PROTEIN"/>
    <property type="match status" value="1"/>
</dbReference>
<comment type="caution">
    <text evidence="2">The sequence shown here is derived from an EMBL/GenBank/DDBJ whole genome shotgun (WGS) entry which is preliminary data.</text>
</comment>
<name>X1UNH3_9ZZZZ</name>
<dbReference type="PANTHER" id="PTHR36566">
    <property type="entry name" value="NICKEL INSERTION PROTEIN-RELATED"/>
    <property type="match status" value="1"/>
</dbReference>
<feature type="non-terminal residue" evidence="2">
    <location>
        <position position="80"/>
    </location>
</feature>
<evidence type="ECO:0008006" key="3">
    <source>
        <dbReference type="Google" id="ProtNLM"/>
    </source>
</evidence>